<protein>
    <recommendedName>
        <fullName evidence="2">Myb/SANT-like domain-containing protein</fullName>
    </recommendedName>
</protein>
<organism evidence="3 4">
    <name type="scientific">Rhizopogon vesiculosus</name>
    <dbReference type="NCBI Taxonomy" id="180088"/>
    <lineage>
        <taxon>Eukaryota</taxon>
        <taxon>Fungi</taxon>
        <taxon>Dikarya</taxon>
        <taxon>Basidiomycota</taxon>
        <taxon>Agaricomycotina</taxon>
        <taxon>Agaricomycetes</taxon>
        <taxon>Agaricomycetidae</taxon>
        <taxon>Boletales</taxon>
        <taxon>Suillineae</taxon>
        <taxon>Rhizopogonaceae</taxon>
        <taxon>Rhizopogon</taxon>
    </lineage>
</organism>
<name>A0A1J8QN64_9AGAM</name>
<sequence length="127" mass="14085">MAPRKKPTPPAASSSDSSAHWTTEETSRLIEYLILHRAEGGDGVNFKQAAFTGAADYLLEPPDGIAKENWVVENKRDWLSCKNKWKLCKKKYTAVVDVKLQSGFSWDDNLGANIGPADAARWTAFTK</sequence>
<dbReference type="OrthoDB" id="3186724at2759"/>
<gene>
    <name evidence="3" type="ORF">AZE42_13910</name>
</gene>
<evidence type="ECO:0000259" key="2">
    <source>
        <dbReference type="Pfam" id="PF12776"/>
    </source>
</evidence>
<keyword evidence="4" id="KW-1185">Reference proteome</keyword>
<dbReference type="InterPro" id="IPR024752">
    <property type="entry name" value="Myb/SANT-like_dom"/>
</dbReference>
<reference evidence="3 4" key="1">
    <citation type="submission" date="2016-03" db="EMBL/GenBank/DDBJ databases">
        <title>Comparative genomics of the ectomycorrhizal sister species Rhizopogon vinicolor and Rhizopogon vesiculosus (Basidiomycota: Boletales) reveals a divergence of the mating type B locus.</title>
        <authorList>
            <person name="Mujic A.B."/>
            <person name="Kuo A."/>
            <person name="Tritt A."/>
            <person name="Lipzen A."/>
            <person name="Chen C."/>
            <person name="Johnson J."/>
            <person name="Sharma A."/>
            <person name="Barry K."/>
            <person name="Grigoriev I.V."/>
            <person name="Spatafora J.W."/>
        </authorList>
    </citation>
    <scope>NUCLEOTIDE SEQUENCE [LARGE SCALE GENOMIC DNA]</scope>
    <source>
        <strain evidence="3 4">AM-OR11-056</strain>
    </source>
</reference>
<feature type="non-terminal residue" evidence="3">
    <location>
        <position position="127"/>
    </location>
</feature>
<evidence type="ECO:0000256" key="1">
    <source>
        <dbReference type="SAM" id="MobiDB-lite"/>
    </source>
</evidence>
<accession>A0A1J8QN64</accession>
<dbReference type="Proteomes" id="UP000183567">
    <property type="component" value="Unassembled WGS sequence"/>
</dbReference>
<dbReference type="Pfam" id="PF12776">
    <property type="entry name" value="Myb_DNA-bind_3"/>
    <property type="match status" value="1"/>
</dbReference>
<dbReference type="STRING" id="180088.A0A1J8QN64"/>
<proteinExistence type="predicted"/>
<feature type="domain" description="Myb/SANT-like" evidence="2">
    <location>
        <begin position="20"/>
        <end position="109"/>
    </location>
</feature>
<comment type="caution">
    <text evidence="3">The sequence shown here is derived from an EMBL/GenBank/DDBJ whole genome shotgun (WGS) entry which is preliminary data.</text>
</comment>
<feature type="region of interest" description="Disordered" evidence="1">
    <location>
        <begin position="1"/>
        <end position="22"/>
    </location>
</feature>
<evidence type="ECO:0000313" key="4">
    <source>
        <dbReference type="Proteomes" id="UP000183567"/>
    </source>
</evidence>
<dbReference type="EMBL" id="LVVM01000207">
    <property type="protein sequence ID" value="OJA21307.1"/>
    <property type="molecule type" value="Genomic_DNA"/>
</dbReference>
<evidence type="ECO:0000313" key="3">
    <source>
        <dbReference type="EMBL" id="OJA21307.1"/>
    </source>
</evidence>
<dbReference type="AlphaFoldDB" id="A0A1J8QN64"/>